<evidence type="ECO:0000313" key="2">
    <source>
        <dbReference type="Proteomes" id="UP000806522"/>
    </source>
</evidence>
<name>A0A9D5NZH2_XYLRU</name>
<organism evidence="1 2">
    <name type="scientific">Xylanibacter ruminicola</name>
    <name type="common">Prevotella ruminicola</name>
    <dbReference type="NCBI Taxonomy" id="839"/>
    <lineage>
        <taxon>Bacteria</taxon>
        <taxon>Pseudomonadati</taxon>
        <taxon>Bacteroidota</taxon>
        <taxon>Bacteroidia</taxon>
        <taxon>Bacteroidales</taxon>
        <taxon>Prevotellaceae</taxon>
        <taxon>Xylanibacter</taxon>
    </lineage>
</organism>
<sequence>MLRFWNFVSCSNENDAVEGSEAEKKYFSQWNPCEALTALQEYVENVTNPKSKIFIRVEDRST</sequence>
<comment type="caution">
    <text evidence="1">The sequence shown here is derived from an EMBL/GenBank/DDBJ whole genome shotgun (WGS) entry which is preliminary data.</text>
</comment>
<dbReference type="EMBL" id="SUYC01000001">
    <property type="protein sequence ID" value="MBE6269542.1"/>
    <property type="molecule type" value="Genomic_DNA"/>
</dbReference>
<gene>
    <name evidence="1" type="ORF">E7101_01115</name>
</gene>
<accession>A0A9D5NZH2</accession>
<proteinExistence type="predicted"/>
<evidence type="ECO:0000313" key="1">
    <source>
        <dbReference type="EMBL" id="MBE6269542.1"/>
    </source>
</evidence>
<dbReference type="Proteomes" id="UP000806522">
    <property type="component" value="Unassembled WGS sequence"/>
</dbReference>
<protein>
    <submittedName>
        <fullName evidence="1">Uncharacterized protein</fullName>
    </submittedName>
</protein>
<reference evidence="1" key="1">
    <citation type="submission" date="2019-04" db="EMBL/GenBank/DDBJ databases">
        <title>Evolution of Biomass-Degrading Anaerobic Consortia Revealed by Metagenomics.</title>
        <authorList>
            <person name="Peng X."/>
        </authorList>
    </citation>
    <scope>NUCLEOTIDE SEQUENCE</scope>
    <source>
        <strain evidence="1">SIG140</strain>
    </source>
</reference>
<dbReference type="AlphaFoldDB" id="A0A9D5NZH2"/>